<proteinExistence type="predicted"/>
<accession>A0A034V616</accession>
<name>A0A034V616_BACDO</name>
<reference evidence="1" key="1">
    <citation type="journal article" date="2014" name="BMC Genomics">
        <title>Characterizing the developmental transcriptome of the oriental fruit fly, Bactrocera dorsalis (Diptera: Tephritidae) through comparative genomic analysis with Drosophila melanogaster utilizing modENCODE datasets.</title>
        <authorList>
            <person name="Geib S.M."/>
            <person name="Calla B."/>
            <person name="Hall B."/>
            <person name="Hou S."/>
            <person name="Manoukis N.C."/>
        </authorList>
    </citation>
    <scope>NUCLEOTIDE SEQUENCE</scope>
    <source>
        <strain evidence="1">Punador</strain>
    </source>
</reference>
<organism evidence="1">
    <name type="scientific">Bactrocera dorsalis</name>
    <name type="common">Oriental fruit fly</name>
    <name type="synonym">Dacus dorsalis</name>
    <dbReference type="NCBI Taxonomy" id="27457"/>
    <lineage>
        <taxon>Eukaryota</taxon>
        <taxon>Metazoa</taxon>
        <taxon>Ecdysozoa</taxon>
        <taxon>Arthropoda</taxon>
        <taxon>Hexapoda</taxon>
        <taxon>Insecta</taxon>
        <taxon>Pterygota</taxon>
        <taxon>Neoptera</taxon>
        <taxon>Endopterygota</taxon>
        <taxon>Diptera</taxon>
        <taxon>Brachycera</taxon>
        <taxon>Muscomorpha</taxon>
        <taxon>Tephritoidea</taxon>
        <taxon>Tephritidae</taxon>
        <taxon>Bactrocera</taxon>
        <taxon>Bactrocera</taxon>
    </lineage>
</organism>
<dbReference type="EMBL" id="GAKP01021949">
    <property type="protein sequence ID" value="JAC37003.1"/>
    <property type="molecule type" value="Transcribed_RNA"/>
</dbReference>
<sequence length="118" mass="13128">MLRGAAWISQSSSGTVQLITLRLLLKMKGKPYAAGSSKIAAVISRRHRKLCWRVVILRALQLQLSQPLRVTAVNMFQLLSSKSRCGVVGSGNYAIQLHTRHLASTVRRLISIYRSSHC</sequence>
<dbReference type="EMBL" id="GAKP01021947">
    <property type="protein sequence ID" value="JAC37005.1"/>
    <property type="molecule type" value="Transcribed_RNA"/>
</dbReference>
<dbReference type="AlphaFoldDB" id="A0A034V616"/>
<evidence type="ECO:0000313" key="1">
    <source>
        <dbReference type="EMBL" id="JAC37003.1"/>
    </source>
</evidence>
<protein>
    <submittedName>
        <fullName evidence="1">Uncharacterized protein</fullName>
    </submittedName>
</protein>